<reference evidence="16" key="1">
    <citation type="submission" date="2021-02" db="EMBL/GenBank/DDBJ databases">
        <authorList>
            <person name="Nowell W R."/>
        </authorList>
    </citation>
    <scope>NUCLEOTIDE SEQUENCE</scope>
    <source>
        <strain evidence="16">Ploen Becks lab</strain>
    </source>
</reference>
<dbReference type="GO" id="GO:0043171">
    <property type="term" value="P:peptide catabolic process"/>
    <property type="evidence" value="ECO:0007669"/>
    <property type="project" value="TreeGrafter"/>
</dbReference>
<dbReference type="InterPro" id="IPR042097">
    <property type="entry name" value="Aminopeptidase_N-like_N_sf"/>
</dbReference>
<evidence type="ECO:0000256" key="8">
    <source>
        <dbReference type="PIRSR" id="PIRSR634016-1"/>
    </source>
</evidence>
<accession>A0A813M2U1</accession>
<evidence type="ECO:0000256" key="2">
    <source>
        <dbReference type="ARBA" id="ARBA00022438"/>
    </source>
</evidence>
<organism evidence="16 17">
    <name type="scientific">Brachionus calyciflorus</name>
    <dbReference type="NCBI Taxonomy" id="104777"/>
    <lineage>
        <taxon>Eukaryota</taxon>
        <taxon>Metazoa</taxon>
        <taxon>Spiralia</taxon>
        <taxon>Gnathifera</taxon>
        <taxon>Rotifera</taxon>
        <taxon>Eurotatoria</taxon>
        <taxon>Monogononta</taxon>
        <taxon>Pseudotrocha</taxon>
        <taxon>Ploima</taxon>
        <taxon>Brachionidae</taxon>
        <taxon>Brachionus</taxon>
    </lineage>
</organism>
<dbReference type="GO" id="GO:0008270">
    <property type="term" value="F:zinc ion binding"/>
    <property type="evidence" value="ECO:0007669"/>
    <property type="project" value="InterPro"/>
</dbReference>
<keyword evidence="12" id="KW-1133">Transmembrane helix</keyword>
<dbReference type="Gene3D" id="2.60.40.1730">
    <property type="entry name" value="tricorn interacting facor f3 domain"/>
    <property type="match status" value="1"/>
</dbReference>
<dbReference type="PANTHER" id="PTHR11533:SF299">
    <property type="entry name" value="AMINOPEPTIDASE"/>
    <property type="match status" value="1"/>
</dbReference>
<dbReference type="Gene3D" id="2.60.40.1910">
    <property type="match status" value="1"/>
</dbReference>
<evidence type="ECO:0008006" key="18">
    <source>
        <dbReference type="Google" id="ProtNLM"/>
    </source>
</evidence>
<feature type="domain" description="ERAP1-like C-terminal" evidence="14">
    <location>
        <begin position="731"/>
        <end position="1051"/>
    </location>
</feature>
<feature type="region of interest" description="Disordered" evidence="11">
    <location>
        <begin position="46"/>
        <end position="167"/>
    </location>
</feature>
<comment type="similarity">
    <text evidence="1">Belongs to the peptidase M1 family.</text>
</comment>
<evidence type="ECO:0000313" key="17">
    <source>
        <dbReference type="Proteomes" id="UP000663879"/>
    </source>
</evidence>
<dbReference type="Pfam" id="PF17900">
    <property type="entry name" value="Peptidase_M1_N"/>
    <property type="match status" value="1"/>
</dbReference>
<feature type="binding site" evidence="9">
    <location>
        <position position="517"/>
    </location>
    <ligand>
        <name>Zn(2+)</name>
        <dbReference type="ChEBI" id="CHEBI:29105"/>
        <note>catalytic</note>
    </ligand>
</feature>
<name>A0A813M2U1_9BILA</name>
<evidence type="ECO:0000256" key="1">
    <source>
        <dbReference type="ARBA" id="ARBA00010136"/>
    </source>
</evidence>
<evidence type="ECO:0000256" key="11">
    <source>
        <dbReference type="SAM" id="MobiDB-lite"/>
    </source>
</evidence>
<dbReference type="InterPro" id="IPR050344">
    <property type="entry name" value="Peptidase_M1_aminopeptidases"/>
</dbReference>
<keyword evidence="6 9" id="KW-0862">Zinc</keyword>
<dbReference type="OrthoDB" id="10031169at2759"/>
<keyword evidence="5" id="KW-0378">Hydrolase</keyword>
<evidence type="ECO:0000256" key="4">
    <source>
        <dbReference type="ARBA" id="ARBA00022723"/>
    </source>
</evidence>
<dbReference type="SUPFAM" id="SSF63737">
    <property type="entry name" value="Leukotriene A4 hydrolase N-terminal domain"/>
    <property type="match status" value="1"/>
</dbReference>
<dbReference type="PANTHER" id="PTHR11533">
    <property type="entry name" value="PROTEASE M1 ZINC METALLOPROTEASE"/>
    <property type="match status" value="1"/>
</dbReference>
<keyword evidence="12" id="KW-0472">Membrane</keyword>
<dbReference type="Gene3D" id="1.25.50.20">
    <property type="match status" value="1"/>
</dbReference>
<keyword evidence="2" id="KW-0031">Aminopeptidase</keyword>
<dbReference type="PRINTS" id="PR00756">
    <property type="entry name" value="ALADIPTASE"/>
</dbReference>
<evidence type="ECO:0000256" key="5">
    <source>
        <dbReference type="ARBA" id="ARBA00022801"/>
    </source>
</evidence>
<dbReference type="InterPro" id="IPR024571">
    <property type="entry name" value="ERAP1-like_C_dom"/>
</dbReference>
<dbReference type="GO" id="GO:0016020">
    <property type="term" value="C:membrane"/>
    <property type="evidence" value="ECO:0007669"/>
    <property type="project" value="TreeGrafter"/>
</dbReference>
<dbReference type="GO" id="GO:0042277">
    <property type="term" value="F:peptide binding"/>
    <property type="evidence" value="ECO:0007669"/>
    <property type="project" value="TreeGrafter"/>
</dbReference>
<dbReference type="AlphaFoldDB" id="A0A813M2U1"/>
<keyword evidence="3" id="KW-0645">Protease</keyword>
<dbReference type="InterPro" id="IPR045357">
    <property type="entry name" value="Aminopeptidase_N-like_N"/>
</dbReference>
<keyword evidence="17" id="KW-1185">Reference proteome</keyword>
<feature type="domain" description="Aminopeptidase N-like N-terminal" evidence="15">
    <location>
        <begin position="182"/>
        <end position="383"/>
    </location>
</feature>
<evidence type="ECO:0000256" key="10">
    <source>
        <dbReference type="PIRSR" id="PIRSR634016-4"/>
    </source>
</evidence>
<dbReference type="InterPro" id="IPR014782">
    <property type="entry name" value="Peptidase_M1_dom"/>
</dbReference>
<dbReference type="SUPFAM" id="SSF55486">
    <property type="entry name" value="Metalloproteases ('zincins'), catalytic domain"/>
    <property type="match status" value="1"/>
</dbReference>
<evidence type="ECO:0000256" key="7">
    <source>
        <dbReference type="ARBA" id="ARBA00023049"/>
    </source>
</evidence>
<evidence type="ECO:0000256" key="9">
    <source>
        <dbReference type="PIRSR" id="PIRSR634016-3"/>
    </source>
</evidence>
<keyword evidence="7" id="KW-0482">Metalloprotease</keyword>
<evidence type="ECO:0000259" key="14">
    <source>
        <dbReference type="Pfam" id="PF11838"/>
    </source>
</evidence>
<evidence type="ECO:0000259" key="15">
    <source>
        <dbReference type="Pfam" id="PF17900"/>
    </source>
</evidence>
<dbReference type="Proteomes" id="UP000663879">
    <property type="component" value="Unassembled WGS sequence"/>
</dbReference>
<keyword evidence="12" id="KW-0812">Transmembrane</keyword>
<dbReference type="GO" id="GO:0070006">
    <property type="term" value="F:metalloaminopeptidase activity"/>
    <property type="evidence" value="ECO:0007669"/>
    <property type="project" value="TreeGrafter"/>
</dbReference>
<dbReference type="InterPro" id="IPR001930">
    <property type="entry name" value="Peptidase_M1"/>
</dbReference>
<dbReference type="GO" id="GO:0005615">
    <property type="term" value="C:extracellular space"/>
    <property type="evidence" value="ECO:0007669"/>
    <property type="project" value="TreeGrafter"/>
</dbReference>
<dbReference type="Pfam" id="PF11838">
    <property type="entry name" value="ERAP1_C"/>
    <property type="match status" value="1"/>
</dbReference>
<feature type="domain" description="Peptidase M1 membrane alanine aminopeptidase" evidence="13">
    <location>
        <begin position="422"/>
        <end position="641"/>
    </location>
</feature>
<evidence type="ECO:0000256" key="12">
    <source>
        <dbReference type="SAM" id="Phobius"/>
    </source>
</evidence>
<dbReference type="FunFam" id="1.10.390.10:FF:000013">
    <property type="entry name" value="Aminopeptidase N"/>
    <property type="match status" value="1"/>
</dbReference>
<dbReference type="CDD" id="cd09601">
    <property type="entry name" value="M1_APN-Q_like"/>
    <property type="match status" value="1"/>
</dbReference>
<gene>
    <name evidence="16" type="ORF">OXX778_LOCUS477</name>
</gene>
<feature type="transmembrane region" description="Helical" evidence="12">
    <location>
        <begin position="14"/>
        <end position="37"/>
    </location>
</feature>
<keyword evidence="4 9" id="KW-0479">Metal-binding</keyword>
<dbReference type="GO" id="GO:0006508">
    <property type="term" value="P:proteolysis"/>
    <property type="evidence" value="ECO:0007669"/>
    <property type="project" value="UniProtKB-KW"/>
</dbReference>
<feature type="compositionally biased region" description="Low complexity" evidence="11">
    <location>
        <begin position="49"/>
        <end position="158"/>
    </location>
</feature>
<comment type="cofactor">
    <cofactor evidence="9">
        <name>Zn(2+)</name>
        <dbReference type="ChEBI" id="CHEBI:29105"/>
    </cofactor>
    <text evidence="9">Binds 1 zinc ion per subunit.</text>
</comment>
<dbReference type="EMBL" id="CAJNOC010000023">
    <property type="protein sequence ID" value="CAF0707260.1"/>
    <property type="molecule type" value="Genomic_DNA"/>
</dbReference>
<evidence type="ECO:0000313" key="16">
    <source>
        <dbReference type="EMBL" id="CAF0707260.1"/>
    </source>
</evidence>
<evidence type="ECO:0000256" key="6">
    <source>
        <dbReference type="ARBA" id="ARBA00022833"/>
    </source>
</evidence>
<proteinExistence type="inferred from homology"/>
<dbReference type="InterPro" id="IPR034016">
    <property type="entry name" value="M1_APN-typ"/>
</dbReference>
<dbReference type="GO" id="GO:0005737">
    <property type="term" value="C:cytoplasm"/>
    <property type="evidence" value="ECO:0007669"/>
    <property type="project" value="TreeGrafter"/>
</dbReference>
<dbReference type="Gene3D" id="1.10.390.10">
    <property type="entry name" value="Neutral Protease Domain 2"/>
    <property type="match status" value="1"/>
</dbReference>
<feature type="binding site" evidence="9">
    <location>
        <position position="498"/>
    </location>
    <ligand>
        <name>Zn(2+)</name>
        <dbReference type="ChEBI" id="CHEBI:29105"/>
        <note>catalytic</note>
    </ligand>
</feature>
<dbReference type="Pfam" id="PF01433">
    <property type="entry name" value="Peptidase_M1"/>
    <property type="match status" value="1"/>
</dbReference>
<evidence type="ECO:0000256" key="3">
    <source>
        <dbReference type="ARBA" id="ARBA00022670"/>
    </source>
</evidence>
<protein>
    <recommendedName>
        <fullName evidence="18">Aminopeptidase</fullName>
    </recommendedName>
</protein>
<sequence length="1089" mass="124097">MVPVSKRSVELPKLVIYAGLAGGLGIILLVGLLSGLVGRPNNCIPPEISTTIRPSTTNPITSTTTTTTTTPGTTKASSTTPSTTTTSSTTTTRTTTPTTTTTTTSRTTTTTPTTTTSTTTRTTTTSTTTRTTSTTTSTTSRTSTLSTTTGSSTRTIPSTPKPTTPEITVEEDGSFRLPSYIQPTHYNLLIKTYFDPYDTKKASNETRNQWTRFFGEVEITIQVKQATKRIETHVNIGLNIDRSKTELRKVSTGEIISLDDQNYLPNDLYEFVAMDTLQPGEYKLKISFNAITSFIGFYKADYLEDQTPRSLLATRFAPNLARTAFPCFDEPGFKAEFEITLEHPQRSIAVSNWKAEKTESFTENDSQRVRTKFQRTYKMSTYLVAWAIIPDDFVSKSTSAGGIEITVHGRKSAQKMNEFDFPLEFARQVVEYYVRTFGITEALPPKIDLIGLPGFPDKSSPSWGLNGFHEDDLFYNDLYDTIADIQLVAEMIAKELAHYWFGNYVTCQWWDELWLNEALAIYFQYKSVNDIYPDWEMENQFINDKMIPAMWQDGYASSRPIKMNITSSLELSIAFDELVYNKGASLIRMLENIIGEQQLISSLTTYLKSKPYGIVRSQDFFDAVPLSSELGVNTQALMEPWLLQKNYPEVAVLLETVSGKTRVRFVQDRFLLSEIQEDDETDFRWRIYLKCKAGGEINGAVVNHLGGSTLEFVYFLQGINGQLDLDRRYTWIKCNTDFKGFYVTDYTNNLFDAFETILLSNRSVFSPADRSNLIHNAFELAFLGSKSYAIPNLLSNYLTEVETDVTPFQTFIWHINKVANIIEHRPSFKKLRGFINGMLNAVVNRLGIDIWENTGGHLLKLLKADLVDFQCRMQIESCLNKATEWFEQIPEGFFFFPDSFENINPVPGNYRPAVFKYHLQNTYELFDWIEVFGLAEVTSSVRERDYALDALGNTRLAFLLDLYLMELLRDGTVIKIDDYFRVLKAVGDNPNGRYFAWYFVREYWYYLVFETNNGRGVSEVVNQITNSFDNVFLLEEILVFFEDSYDFQSADIRLKIIDNVLNNIFWVANKEKDFQSYFFPIGRQSSIEL</sequence>
<evidence type="ECO:0000259" key="13">
    <source>
        <dbReference type="Pfam" id="PF01433"/>
    </source>
</evidence>
<dbReference type="InterPro" id="IPR027268">
    <property type="entry name" value="Peptidase_M4/M1_CTD_sf"/>
</dbReference>
<feature type="site" description="Transition state stabilizer" evidence="10">
    <location>
        <position position="580"/>
    </location>
</feature>
<comment type="caution">
    <text evidence="16">The sequence shown here is derived from an EMBL/GenBank/DDBJ whole genome shotgun (WGS) entry which is preliminary data.</text>
</comment>
<feature type="active site" description="Proton acceptor" evidence="8">
    <location>
        <position position="495"/>
    </location>
</feature>